<feature type="domain" description="DUF4440" evidence="1">
    <location>
        <begin position="24"/>
        <end position="117"/>
    </location>
</feature>
<keyword evidence="3" id="KW-1185">Reference proteome</keyword>
<sequence length="131" mass="15282">MKQEEITTFEFIKKLEITLHSEKRNNRNWLHTVLHDDFLEISKSGFVSPKIAVIDALLAEIKTTISIFSQNYAMRYLDENIILLTYQSYEIDQTGAPCNQALRSSIWQKSANNKWQLRFHQGTLMANDTDD</sequence>
<proteinExistence type="predicted"/>
<gene>
    <name evidence="2" type="ORF">Xmau_04317</name>
</gene>
<evidence type="ECO:0000313" key="2">
    <source>
        <dbReference type="EMBL" id="PHM36307.1"/>
    </source>
</evidence>
<dbReference type="Proteomes" id="UP000224607">
    <property type="component" value="Unassembled WGS sequence"/>
</dbReference>
<reference evidence="2 3" key="1">
    <citation type="journal article" date="2017" name="Nat. Microbiol.">
        <title>Natural product diversity associated with the nematode symbionts Photorhabdus and Xenorhabdus.</title>
        <authorList>
            <person name="Tobias N.J."/>
            <person name="Wolff H."/>
            <person name="Djahanschiri B."/>
            <person name="Grundmann F."/>
            <person name="Kronenwerth M."/>
            <person name="Shi Y.M."/>
            <person name="Simonyi S."/>
            <person name="Grun P."/>
            <person name="Shapiro-Ilan D."/>
            <person name="Pidot S.J."/>
            <person name="Stinear T.P."/>
            <person name="Ebersberger I."/>
            <person name="Bode H.B."/>
        </authorList>
    </citation>
    <scope>NUCLEOTIDE SEQUENCE [LARGE SCALE GENOMIC DNA]</scope>
    <source>
        <strain evidence="2 3">DSM 17908</strain>
    </source>
</reference>
<accession>A0A2G0NNS5</accession>
<dbReference type="EMBL" id="NITY01000029">
    <property type="protein sequence ID" value="PHM36307.1"/>
    <property type="molecule type" value="Genomic_DNA"/>
</dbReference>
<dbReference type="SUPFAM" id="SSF54427">
    <property type="entry name" value="NTF2-like"/>
    <property type="match status" value="1"/>
</dbReference>
<evidence type="ECO:0000259" key="1">
    <source>
        <dbReference type="Pfam" id="PF14534"/>
    </source>
</evidence>
<name>A0A2G0NNS5_9GAMM</name>
<evidence type="ECO:0000313" key="3">
    <source>
        <dbReference type="Proteomes" id="UP000224607"/>
    </source>
</evidence>
<protein>
    <recommendedName>
        <fullName evidence="1">DUF4440 domain-containing protein</fullName>
    </recommendedName>
</protein>
<dbReference type="Gene3D" id="3.10.450.50">
    <property type="match status" value="1"/>
</dbReference>
<comment type="caution">
    <text evidence="2">The sequence shown here is derived from an EMBL/GenBank/DDBJ whole genome shotgun (WGS) entry which is preliminary data.</text>
</comment>
<dbReference type="InterPro" id="IPR027843">
    <property type="entry name" value="DUF4440"/>
</dbReference>
<dbReference type="Pfam" id="PF14534">
    <property type="entry name" value="DUF4440"/>
    <property type="match status" value="1"/>
</dbReference>
<organism evidence="2 3">
    <name type="scientific">Xenorhabdus mauleonii</name>
    <dbReference type="NCBI Taxonomy" id="351675"/>
    <lineage>
        <taxon>Bacteria</taxon>
        <taxon>Pseudomonadati</taxon>
        <taxon>Pseudomonadota</taxon>
        <taxon>Gammaproteobacteria</taxon>
        <taxon>Enterobacterales</taxon>
        <taxon>Morganellaceae</taxon>
        <taxon>Xenorhabdus</taxon>
    </lineage>
</organism>
<dbReference type="InterPro" id="IPR032710">
    <property type="entry name" value="NTF2-like_dom_sf"/>
</dbReference>